<dbReference type="Proteomes" id="UP000054217">
    <property type="component" value="Unassembled WGS sequence"/>
</dbReference>
<name>A0A0C3K1E3_PISTI</name>
<evidence type="ECO:0000313" key="2">
    <source>
        <dbReference type="Proteomes" id="UP000054217"/>
    </source>
</evidence>
<dbReference type="InParanoid" id="A0A0C3K1E3"/>
<dbReference type="HOGENOM" id="CLU_2590688_0_0_1"/>
<sequence>MEFLKGVRVPGVFLDYAVFVQEMPVTITPSALHIARKPSHQTQRMREAPYDRVVSFKVPLHRRFTGPFVLSAIQPHLAPS</sequence>
<organism evidence="1 2">
    <name type="scientific">Pisolithus tinctorius Marx 270</name>
    <dbReference type="NCBI Taxonomy" id="870435"/>
    <lineage>
        <taxon>Eukaryota</taxon>
        <taxon>Fungi</taxon>
        <taxon>Dikarya</taxon>
        <taxon>Basidiomycota</taxon>
        <taxon>Agaricomycotina</taxon>
        <taxon>Agaricomycetes</taxon>
        <taxon>Agaricomycetidae</taxon>
        <taxon>Boletales</taxon>
        <taxon>Sclerodermatineae</taxon>
        <taxon>Pisolithaceae</taxon>
        <taxon>Pisolithus</taxon>
    </lineage>
</organism>
<proteinExistence type="predicted"/>
<protein>
    <submittedName>
        <fullName evidence="1">Uncharacterized protein</fullName>
    </submittedName>
</protein>
<reference evidence="1 2" key="1">
    <citation type="submission" date="2014-04" db="EMBL/GenBank/DDBJ databases">
        <authorList>
            <consortium name="DOE Joint Genome Institute"/>
            <person name="Kuo A."/>
            <person name="Kohler A."/>
            <person name="Costa M.D."/>
            <person name="Nagy L.G."/>
            <person name="Floudas D."/>
            <person name="Copeland A."/>
            <person name="Barry K.W."/>
            <person name="Cichocki N."/>
            <person name="Veneault-Fourrey C."/>
            <person name="LaButti K."/>
            <person name="Lindquist E.A."/>
            <person name="Lipzen A."/>
            <person name="Lundell T."/>
            <person name="Morin E."/>
            <person name="Murat C."/>
            <person name="Sun H."/>
            <person name="Tunlid A."/>
            <person name="Henrissat B."/>
            <person name="Grigoriev I.V."/>
            <person name="Hibbett D.S."/>
            <person name="Martin F."/>
            <person name="Nordberg H.P."/>
            <person name="Cantor M.N."/>
            <person name="Hua S.X."/>
        </authorList>
    </citation>
    <scope>NUCLEOTIDE SEQUENCE [LARGE SCALE GENOMIC DNA]</scope>
    <source>
        <strain evidence="1 2">Marx 270</strain>
    </source>
</reference>
<accession>A0A0C3K1E3</accession>
<dbReference type="EMBL" id="KN831944">
    <property type="protein sequence ID" value="KIO15238.1"/>
    <property type="molecule type" value="Genomic_DNA"/>
</dbReference>
<gene>
    <name evidence="1" type="ORF">M404DRAFT_991957</name>
</gene>
<dbReference type="AlphaFoldDB" id="A0A0C3K1E3"/>
<keyword evidence="2" id="KW-1185">Reference proteome</keyword>
<evidence type="ECO:0000313" key="1">
    <source>
        <dbReference type="EMBL" id="KIO15238.1"/>
    </source>
</evidence>
<reference evidence="2" key="2">
    <citation type="submission" date="2015-01" db="EMBL/GenBank/DDBJ databases">
        <title>Evolutionary Origins and Diversification of the Mycorrhizal Mutualists.</title>
        <authorList>
            <consortium name="DOE Joint Genome Institute"/>
            <consortium name="Mycorrhizal Genomics Consortium"/>
            <person name="Kohler A."/>
            <person name="Kuo A."/>
            <person name="Nagy L.G."/>
            <person name="Floudas D."/>
            <person name="Copeland A."/>
            <person name="Barry K.W."/>
            <person name="Cichocki N."/>
            <person name="Veneault-Fourrey C."/>
            <person name="LaButti K."/>
            <person name="Lindquist E.A."/>
            <person name="Lipzen A."/>
            <person name="Lundell T."/>
            <person name="Morin E."/>
            <person name="Murat C."/>
            <person name="Riley R."/>
            <person name="Ohm R."/>
            <person name="Sun H."/>
            <person name="Tunlid A."/>
            <person name="Henrissat B."/>
            <person name="Grigoriev I.V."/>
            <person name="Hibbett D.S."/>
            <person name="Martin F."/>
        </authorList>
    </citation>
    <scope>NUCLEOTIDE SEQUENCE [LARGE SCALE GENOMIC DNA]</scope>
    <source>
        <strain evidence="2">Marx 270</strain>
    </source>
</reference>